<evidence type="ECO:0000313" key="2">
    <source>
        <dbReference type="EMBL" id="KAK1758955.1"/>
    </source>
</evidence>
<dbReference type="Proteomes" id="UP001239445">
    <property type="component" value="Unassembled WGS sequence"/>
</dbReference>
<gene>
    <name evidence="2" type="ORF">QBC47DRAFT_293445</name>
</gene>
<organism evidence="2 3">
    <name type="scientific">Echria macrotheca</name>
    <dbReference type="NCBI Taxonomy" id="438768"/>
    <lineage>
        <taxon>Eukaryota</taxon>
        <taxon>Fungi</taxon>
        <taxon>Dikarya</taxon>
        <taxon>Ascomycota</taxon>
        <taxon>Pezizomycotina</taxon>
        <taxon>Sordariomycetes</taxon>
        <taxon>Sordariomycetidae</taxon>
        <taxon>Sordariales</taxon>
        <taxon>Schizotheciaceae</taxon>
        <taxon>Echria</taxon>
    </lineage>
</organism>
<dbReference type="InterPro" id="IPR015867">
    <property type="entry name" value="N-reg_PII/ATP_PRibTrfase_C"/>
</dbReference>
<name>A0AAJ0FF98_9PEZI</name>
<protein>
    <recommendedName>
        <fullName evidence="1">ATP phosphoribosyltransferase</fullName>
    </recommendedName>
</protein>
<dbReference type="EMBL" id="MU839828">
    <property type="protein sequence ID" value="KAK1758955.1"/>
    <property type="molecule type" value="Genomic_DNA"/>
</dbReference>
<dbReference type="PANTHER" id="PTHR41774:SF1">
    <property type="entry name" value="NGG1P INTERACTING FACTOR NIF3"/>
    <property type="match status" value="1"/>
</dbReference>
<dbReference type="SUPFAM" id="SSF102705">
    <property type="entry name" value="NIF3 (NGG1p interacting factor 3)-like"/>
    <property type="match status" value="1"/>
</dbReference>
<dbReference type="InterPro" id="IPR036069">
    <property type="entry name" value="DUF34/NIF3_sf"/>
</dbReference>
<comment type="caution">
    <text evidence="2">The sequence shown here is derived from an EMBL/GenBank/DDBJ whole genome shotgun (WGS) entry which is preliminary data.</text>
</comment>
<keyword evidence="3" id="KW-1185">Reference proteome</keyword>
<evidence type="ECO:0000256" key="1">
    <source>
        <dbReference type="ARBA" id="ARBA00020998"/>
    </source>
</evidence>
<proteinExistence type="predicted"/>
<dbReference type="AlphaFoldDB" id="A0AAJ0FF98"/>
<accession>A0AAJ0FF98</accession>
<evidence type="ECO:0000313" key="3">
    <source>
        <dbReference type="Proteomes" id="UP001239445"/>
    </source>
</evidence>
<reference evidence="2" key="1">
    <citation type="submission" date="2023-06" db="EMBL/GenBank/DDBJ databases">
        <title>Genome-scale phylogeny and comparative genomics of the fungal order Sordariales.</title>
        <authorList>
            <consortium name="Lawrence Berkeley National Laboratory"/>
            <person name="Hensen N."/>
            <person name="Bonometti L."/>
            <person name="Westerberg I."/>
            <person name="Brannstrom I.O."/>
            <person name="Guillou S."/>
            <person name="Cros-Aarteil S."/>
            <person name="Calhoun S."/>
            <person name="Haridas S."/>
            <person name="Kuo A."/>
            <person name="Mondo S."/>
            <person name="Pangilinan J."/>
            <person name="Riley R."/>
            <person name="Labutti K."/>
            <person name="Andreopoulos B."/>
            <person name="Lipzen A."/>
            <person name="Chen C."/>
            <person name="Yanf M."/>
            <person name="Daum C."/>
            <person name="Ng V."/>
            <person name="Clum A."/>
            <person name="Steindorff A."/>
            <person name="Ohm R."/>
            <person name="Martin F."/>
            <person name="Silar P."/>
            <person name="Natvig D."/>
            <person name="Lalanne C."/>
            <person name="Gautier V."/>
            <person name="Ament-Velasquez S.L."/>
            <person name="Kruys A."/>
            <person name="Hutchinson M.I."/>
            <person name="Powell A.J."/>
            <person name="Barry K."/>
            <person name="Miller A.N."/>
            <person name="Grigoriev I.V."/>
            <person name="Debuchy R."/>
            <person name="Gladieux P."/>
            <person name="Thoren M.H."/>
            <person name="Johannesson H."/>
        </authorList>
    </citation>
    <scope>NUCLEOTIDE SEQUENCE</scope>
    <source>
        <strain evidence="2">PSN4</strain>
    </source>
</reference>
<dbReference type="PANTHER" id="PTHR41774">
    <property type="match status" value="1"/>
</dbReference>
<sequence>MASQQVVRYTLVFHTPLEAVETCKAAIFAAGAGRYPGPGGYTECCWTAVGTGQFRPGDAANPHIGRVGALEKVEEARVETLCVGEDVVRRAVDALKKAHPYEEPAYSVYKMEDF</sequence>
<dbReference type="Gene3D" id="3.30.70.120">
    <property type="match status" value="1"/>
</dbReference>